<feature type="compositionally biased region" description="Low complexity" evidence="1">
    <location>
        <begin position="49"/>
        <end position="65"/>
    </location>
</feature>
<feature type="non-terminal residue" evidence="2">
    <location>
        <position position="404"/>
    </location>
</feature>
<evidence type="ECO:0000313" key="2">
    <source>
        <dbReference type="EMBL" id="KAF2724373.1"/>
    </source>
</evidence>
<feature type="region of interest" description="Disordered" evidence="1">
    <location>
        <begin position="299"/>
        <end position="404"/>
    </location>
</feature>
<feature type="compositionally biased region" description="Low complexity" evidence="1">
    <location>
        <begin position="327"/>
        <end position="351"/>
    </location>
</feature>
<keyword evidence="3" id="KW-1185">Reference proteome</keyword>
<proteinExistence type="predicted"/>
<evidence type="ECO:0000313" key="3">
    <source>
        <dbReference type="Proteomes" id="UP000799441"/>
    </source>
</evidence>
<dbReference type="OrthoDB" id="3533623at2759"/>
<gene>
    <name evidence="2" type="ORF">K431DRAFT_199850</name>
</gene>
<accession>A0A9P4QEW3</accession>
<reference evidence="2" key="1">
    <citation type="journal article" date="2020" name="Stud. Mycol.">
        <title>101 Dothideomycetes genomes: a test case for predicting lifestyles and emergence of pathogens.</title>
        <authorList>
            <person name="Haridas S."/>
            <person name="Albert R."/>
            <person name="Binder M."/>
            <person name="Bloem J."/>
            <person name="Labutti K."/>
            <person name="Salamov A."/>
            <person name="Andreopoulos B."/>
            <person name="Baker S."/>
            <person name="Barry K."/>
            <person name="Bills G."/>
            <person name="Bluhm B."/>
            <person name="Cannon C."/>
            <person name="Castanera R."/>
            <person name="Culley D."/>
            <person name="Daum C."/>
            <person name="Ezra D."/>
            <person name="Gonzalez J."/>
            <person name="Henrissat B."/>
            <person name="Kuo A."/>
            <person name="Liang C."/>
            <person name="Lipzen A."/>
            <person name="Lutzoni F."/>
            <person name="Magnuson J."/>
            <person name="Mondo S."/>
            <person name="Nolan M."/>
            <person name="Ohm R."/>
            <person name="Pangilinan J."/>
            <person name="Park H.-J."/>
            <person name="Ramirez L."/>
            <person name="Alfaro M."/>
            <person name="Sun H."/>
            <person name="Tritt A."/>
            <person name="Yoshinaga Y."/>
            <person name="Zwiers L.-H."/>
            <person name="Turgeon B."/>
            <person name="Goodwin S."/>
            <person name="Spatafora J."/>
            <person name="Crous P."/>
            <person name="Grigoriev I."/>
        </authorList>
    </citation>
    <scope>NUCLEOTIDE SEQUENCE</scope>
    <source>
        <strain evidence="2">CBS 116435</strain>
    </source>
</reference>
<sequence length="404" mass="44425">SDSCVSSTGSSYQLILDHILTCPGSYEIPLRTMYTLNCAPRAGGLPARSQTPSSSYSNSPTSAQAPWQDNSTAQAFQESLMHQIAQLPNQPTSLPPSFITSFVYRCFPSELVMVDFPQGLTGLDYLKDLETRRRREVAAAMDRLDINRDTLADDGNALAHRYPGVVQWVNAISLKERRIETFYTQLYVGLRRWILLNEMCLTPFNKHNCVAMLNTLYPPVISTQPTATLTFEILKKQREGFFKYILNVEKSGTRILRTLMQQGRAPEEENGWPAVHRTIGAYLQLANSIIGDCQDVSSISNVSPRKETTSRHGRKVDSGVSLEGAGSRPSTSGSSSGPPSPSKVSRPKTPSGTKGGSALEKIARELKKMGLNKTSATEMTAAPASEKAKGLRKMRSMTNVADRK</sequence>
<protein>
    <submittedName>
        <fullName evidence="2">Uncharacterized protein</fullName>
    </submittedName>
</protein>
<dbReference type="Proteomes" id="UP000799441">
    <property type="component" value="Unassembled WGS sequence"/>
</dbReference>
<organism evidence="2 3">
    <name type="scientific">Polychaeton citri CBS 116435</name>
    <dbReference type="NCBI Taxonomy" id="1314669"/>
    <lineage>
        <taxon>Eukaryota</taxon>
        <taxon>Fungi</taxon>
        <taxon>Dikarya</taxon>
        <taxon>Ascomycota</taxon>
        <taxon>Pezizomycotina</taxon>
        <taxon>Dothideomycetes</taxon>
        <taxon>Dothideomycetidae</taxon>
        <taxon>Capnodiales</taxon>
        <taxon>Capnodiaceae</taxon>
        <taxon>Polychaeton</taxon>
    </lineage>
</organism>
<feature type="non-terminal residue" evidence="2">
    <location>
        <position position="1"/>
    </location>
</feature>
<evidence type="ECO:0000256" key="1">
    <source>
        <dbReference type="SAM" id="MobiDB-lite"/>
    </source>
</evidence>
<feature type="region of interest" description="Disordered" evidence="1">
    <location>
        <begin position="45"/>
        <end position="70"/>
    </location>
</feature>
<name>A0A9P4QEW3_9PEZI</name>
<comment type="caution">
    <text evidence="2">The sequence shown here is derived from an EMBL/GenBank/DDBJ whole genome shotgun (WGS) entry which is preliminary data.</text>
</comment>
<dbReference type="EMBL" id="MU003772">
    <property type="protein sequence ID" value="KAF2724373.1"/>
    <property type="molecule type" value="Genomic_DNA"/>
</dbReference>
<dbReference type="AlphaFoldDB" id="A0A9P4QEW3"/>